<dbReference type="GO" id="GO:0003676">
    <property type="term" value="F:nucleic acid binding"/>
    <property type="evidence" value="ECO:0007669"/>
    <property type="project" value="InterPro"/>
</dbReference>
<organism evidence="4">
    <name type="scientific">Tanacetum cinerariifolium</name>
    <name type="common">Dalmatian daisy</name>
    <name type="synonym">Chrysanthemum cinerariifolium</name>
    <dbReference type="NCBI Taxonomy" id="118510"/>
    <lineage>
        <taxon>Eukaryota</taxon>
        <taxon>Viridiplantae</taxon>
        <taxon>Streptophyta</taxon>
        <taxon>Embryophyta</taxon>
        <taxon>Tracheophyta</taxon>
        <taxon>Spermatophyta</taxon>
        <taxon>Magnoliopsida</taxon>
        <taxon>eudicotyledons</taxon>
        <taxon>Gunneridae</taxon>
        <taxon>Pentapetalae</taxon>
        <taxon>asterids</taxon>
        <taxon>campanulids</taxon>
        <taxon>Asterales</taxon>
        <taxon>Asteraceae</taxon>
        <taxon>Asteroideae</taxon>
        <taxon>Anthemideae</taxon>
        <taxon>Anthemidinae</taxon>
        <taxon>Tanacetum</taxon>
    </lineage>
</organism>
<evidence type="ECO:0000259" key="2">
    <source>
        <dbReference type="PROSITE" id="PS50878"/>
    </source>
</evidence>
<dbReference type="InterPro" id="IPR001584">
    <property type="entry name" value="Integrase_cat-core"/>
</dbReference>
<dbReference type="InterPro" id="IPR041588">
    <property type="entry name" value="Integrase_H2C2"/>
</dbReference>
<evidence type="ECO:0000259" key="3">
    <source>
        <dbReference type="PROSITE" id="PS50994"/>
    </source>
</evidence>
<dbReference type="Pfam" id="PF07727">
    <property type="entry name" value="RVT_2"/>
    <property type="match status" value="1"/>
</dbReference>
<keyword evidence="4" id="KW-0548">Nucleotidyltransferase</keyword>
<dbReference type="Gene3D" id="3.30.420.10">
    <property type="entry name" value="Ribonuclease H-like superfamily/Ribonuclease H"/>
    <property type="match status" value="2"/>
</dbReference>
<feature type="region of interest" description="Disordered" evidence="1">
    <location>
        <begin position="530"/>
        <end position="555"/>
    </location>
</feature>
<dbReference type="PANTHER" id="PTHR37984:SF5">
    <property type="entry name" value="PROTEIN NYNRIN-LIKE"/>
    <property type="match status" value="1"/>
</dbReference>
<gene>
    <name evidence="4" type="ORF">Tci_043242</name>
</gene>
<dbReference type="SUPFAM" id="SSF53098">
    <property type="entry name" value="Ribonuclease H-like"/>
    <property type="match status" value="2"/>
</dbReference>
<feature type="region of interest" description="Disordered" evidence="1">
    <location>
        <begin position="994"/>
        <end position="1016"/>
    </location>
</feature>
<name>A0A6L2MFL6_TANCI</name>
<dbReference type="InterPro" id="IPR025724">
    <property type="entry name" value="GAG-pre-integrase_dom"/>
</dbReference>
<dbReference type="InterPro" id="IPR013103">
    <property type="entry name" value="RVT_2"/>
</dbReference>
<feature type="domain" description="Reverse transcriptase" evidence="2">
    <location>
        <begin position="1"/>
        <end position="191"/>
    </location>
</feature>
<dbReference type="CDD" id="cd01647">
    <property type="entry name" value="RT_LTR"/>
    <property type="match status" value="1"/>
</dbReference>
<dbReference type="PANTHER" id="PTHR37984">
    <property type="entry name" value="PROTEIN CBG26694"/>
    <property type="match status" value="1"/>
</dbReference>
<evidence type="ECO:0000313" key="4">
    <source>
        <dbReference type="EMBL" id="GEU71264.1"/>
    </source>
</evidence>
<dbReference type="InterPro" id="IPR043502">
    <property type="entry name" value="DNA/RNA_pol_sf"/>
</dbReference>
<dbReference type="Pfam" id="PF00078">
    <property type="entry name" value="RVT_1"/>
    <property type="match status" value="1"/>
</dbReference>
<dbReference type="GO" id="GO:0015074">
    <property type="term" value="P:DNA integration"/>
    <property type="evidence" value="ECO:0007669"/>
    <property type="project" value="InterPro"/>
</dbReference>
<dbReference type="CDD" id="cd09272">
    <property type="entry name" value="RNase_HI_RT_Ty1"/>
    <property type="match status" value="1"/>
</dbReference>
<dbReference type="InterPro" id="IPR036397">
    <property type="entry name" value="RNaseH_sf"/>
</dbReference>
<dbReference type="InterPro" id="IPR043128">
    <property type="entry name" value="Rev_trsase/Diguanyl_cyclase"/>
</dbReference>
<accession>A0A6L2MFL6</accession>
<evidence type="ECO:0000256" key="1">
    <source>
        <dbReference type="SAM" id="MobiDB-lite"/>
    </source>
</evidence>
<feature type="compositionally biased region" description="Polar residues" evidence="1">
    <location>
        <begin position="999"/>
        <end position="1015"/>
    </location>
</feature>
<dbReference type="PROSITE" id="PS50878">
    <property type="entry name" value="RT_POL"/>
    <property type="match status" value="1"/>
</dbReference>
<keyword evidence="4" id="KW-0695">RNA-directed DNA polymerase</keyword>
<comment type="caution">
    <text evidence="4">The sequence shown here is derived from an EMBL/GenBank/DDBJ whole genome shotgun (WGS) entry which is preliminary data.</text>
</comment>
<protein>
    <submittedName>
        <fullName evidence="4">Putative reverse transcriptase domain, ribonuclease H-like domain, aspartic peptidase domain protein</fullName>
    </submittedName>
</protein>
<dbReference type="InterPro" id="IPR012337">
    <property type="entry name" value="RNaseH-like_sf"/>
</dbReference>
<dbReference type="Gene3D" id="1.10.340.70">
    <property type="match status" value="1"/>
</dbReference>
<dbReference type="Pfam" id="PF17921">
    <property type="entry name" value="Integrase_H2C2"/>
    <property type="match status" value="1"/>
</dbReference>
<dbReference type="EMBL" id="BKCJ010006276">
    <property type="protein sequence ID" value="GEU71264.1"/>
    <property type="molecule type" value="Genomic_DNA"/>
</dbReference>
<dbReference type="Gene3D" id="3.30.70.270">
    <property type="match status" value="1"/>
</dbReference>
<dbReference type="SUPFAM" id="SSF56672">
    <property type="entry name" value="DNA/RNA polymerases"/>
    <property type="match status" value="1"/>
</dbReference>
<reference evidence="4" key="1">
    <citation type="journal article" date="2019" name="Sci. Rep.">
        <title>Draft genome of Tanacetum cinerariifolium, the natural source of mosquito coil.</title>
        <authorList>
            <person name="Yamashiro T."/>
            <person name="Shiraishi A."/>
            <person name="Satake H."/>
            <person name="Nakayama K."/>
        </authorList>
    </citation>
    <scope>NUCLEOTIDE SEQUENCE</scope>
</reference>
<keyword evidence="4" id="KW-0808">Transferase</keyword>
<proteinExistence type="predicted"/>
<dbReference type="GO" id="GO:0003964">
    <property type="term" value="F:RNA-directed DNA polymerase activity"/>
    <property type="evidence" value="ECO:0007669"/>
    <property type="project" value="UniProtKB-KW"/>
</dbReference>
<dbReference type="Pfam" id="PF13976">
    <property type="entry name" value="gag_pre-integrs"/>
    <property type="match status" value="1"/>
</dbReference>
<dbReference type="InterPro" id="IPR000477">
    <property type="entry name" value="RT_dom"/>
</dbReference>
<feature type="domain" description="Integrase catalytic" evidence="3">
    <location>
        <begin position="240"/>
        <end position="428"/>
    </location>
</feature>
<dbReference type="PROSITE" id="PS50994">
    <property type="entry name" value="INTEGRASE"/>
    <property type="match status" value="1"/>
</dbReference>
<dbReference type="InterPro" id="IPR050951">
    <property type="entry name" value="Retrovirus_Pol_polyprotein"/>
</dbReference>
<sequence length="1635" mass="189024">MTPHQFGSFNVIIGMDWLAKYYAVIVCDEKVVLIPYENEVLIIQGDGSDGGTRSPSRLASSKIQELSTQWAKCLLEDRCEVWLSPTQYLRRRHSKDGVRTLYGHYEFQVMPFGLTNAPTIFTDLMNRVCKLYLDKFMIVFIDNILIYSRSKEEHKEHLKLILELLKKEELYVEFSKCDFWLPKVQFLGHEENVKEENLNGMDNNFETRIDGMHCIEKQSWVPYFRGLKELIVNELHKSKYSIYPRSDKMYHDLKKLYWWPNMKAKIYNYVNKCLTCAKVKDEHQKPSGFGQDTISVIVDRLTKSAYFLPMKETDSMEKLTRQYLKEVVSGHGVPVLIISNRDSKFTSHLWKPLHKALGTQLDMSTFYHPQTDGQSERTIQTLKDMLRVCVINFGKGWDRHLPLVEFSYNNNYHTSIKDAPFEQHQNEVNEIRAKRIVRTANLLALVAQQQPVYHPQNHPNHTTQYSTIRSQQATRNRGKAIVNSSAPICAQEHATVTKDAKMSKEKENDTLMALISLSFKKIYKLTNNNLQTSSNTNRANQDNSPRINKGTEYDNQRVVNVAGARENVGTQDDTNDESDDQELEAHYMFMAQIQEVTPDPVDNPGPIFDAEPSHKVLNNNDNYNVFPIENEHPEQPKSVNDIYMEEQGDTNINIDSLDICYDREQDDQDDTKEINQERNLLASLIEKLKYEIDDRKNCNKFLEISNMALVDKLKDLKKFKAELDKYHDVNYASKELFAHQETIFIMSQEKEAQIKLYKTREDKELDKVIALENKVKVLNDIVYKTDQSVQTMNMLSRNCKTSFAKPPESDETIHLAKESQLKLSDLISPFDYDQLNNLYDLFVPQRKKSHEQHYFPKTSKMSHTSSNNEISKETFRKQTTLLEKRMDESIPWDQKCKSSKELFKIKKSVDMIFDGVKRCKQTIAKRTYFDLKAQLQDKGIAISELKKLIEKMKGKYVETKFEKSSVIRKPNAFKSQRPLILGKPDIFSDSLEKKDYSKSKSGTKNNVSNDSSKPVTAQILPPINKTRQPIAVPISTKEPKRTVNQSAATPLKRTVASETTNQNLRNTTRKLYEHLVEIILFIVDSGCLKHMTGNLKLLTNFVERLLGTVKFSNDQIAPILGYGDLVQGTITIKKGNDLLIGSRGSDLYSITLQNTTSPNRICLMAKAMSSQAWLWHRRLSYLNFDTINLLSKNDIVIGLPKLKFVKDHLCSSHELGKAKRKSFYTKTTSSLKRWLQLLHMDLCGPMRVESINGKKYVLVIVDDYSRYTWTHFLRSKDETPEVLIDFLRLVQRGLHAQSRAYRVFNKRTKVIVEIIHVNFDELPQMASDHVSSDPVLKCLTTALEHDSLGPGPQSQENVPHVAEIVTTPNELDLLFKNTQVEDDEFINIFCTPVQEREETSSRHVDSSNMHTFYQRHPFKHRWTKDHPLEQVIVNSSQSIRTRRQLETDGEMFARLEAVQLFIADATHQSFRVYQMDVKTTFLYSPLKEEVYVNQLDGFVDPYHPNQVNRLKKAIWTQTSTKSMSKSGGIKFLGGDKLVNWSSKKQDCTLMSSAKAEYVSLSACCAQVLWLRIQLIDYGFHFDKIPMYCDSKAAIAILCKPFQYSRTKHINVRYHFIKEKVEKGIVELFFVEQNTS</sequence>